<feature type="non-terminal residue" evidence="2">
    <location>
        <position position="73"/>
    </location>
</feature>
<keyword evidence="1" id="KW-0812">Transmembrane</keyword>
<dbReference type="InterPro" id="IPR036138">
    <property type="entry name" value="PBP_dimer_sf"/>
</dbReference>
<reference evidence="2" key="1">
    <citation type="journal article" date="2013" name="Environ. Microbiol.">
        <title>Microbiota from the distal guts of lean and obese adolescents exhibit partial functional redundancy besides clear differences in community structure.</title>
        <authorList>
            <person name="Ferrer M."/>
            <person name="Ruiz A."/>
            <person name="Lanza F."/>
            <person name="Haange S.B."/>
            <person name="Oberbach A."/>
            <person name="Till H."/>
            <person name="Bargiela R."/>
            <person name="Campoy C."/>
            <person name="Segura M.T."/>
            <person name="Richter M."/>
            <person name="von Bergen M."/>
            <person name="Seifert J."/>
            <person name="Suarez A."/>
        </authorList>
    </citation>
    <scope>NUCLEOTIDE SEQUENCE</scope>
</reference>
<proteinExistence type="predicted"/>
<dbReference type="EMBL" id="AJWZ01005367">
    <property type="protein sequence ID" value="EKC62773.1"/>
    <property type="molecule type" value="Genomic_DNA"/>
</dbReference>
<organism evidence="2">
    <name type="scientific">human gut metagenome</name>
    <dbReference type="NCBI Taxonomy" id="408170"/>
    <lineage>
        <taxon>unclassified sequences</taxon>
        <taxon>metagenomes</taxon>
        <taxon>organismal metagenomes</taxon>
    </lineage>
</organism>
<sequence length="73" mass="8440">MLDYNLEKRRFVIGGVAIAIVVIYMIRLFTLQIMSDDYKKNADSNAFLKHIEFPARGAIYDRNGKLLVYNQPS</sequence>
<keyword evidence="1" id="KW-1133">Transmembrane helix</keyword>
<dbReference type="AlphaFoldDB" id="K1SYQ7"/>
<gene>
    <name evidence="2" type="ORF">OBE_07805</name>
</gene>
<protein>
    <submittedName>
        <fullName evidence="2">Penicillin-binding protein 2</fullName>
    </submittedName>
</protein>
<evidence type="ECO:0000256" key="1">
    <source>
        <dbReference type="SAM" id="Phobius"/>
    </source>
</evidence>
<dbReference type="SUPFAM" id="SSF56519">
    <property type="entry name" value="Penicillin binding protein dimerisation domain"/>
    <property type="match status" value="1"/>
</dbReference>
<evidence type="ECO:0000313" key="2">
    <source>
        <dbReference type="EMBL" id="EKC62773.1"/>
    </source>
</evidence>
<keyword evidence="1" id="KW-0472">Membrane</keyword>
<accession>K1SYQ7</accession>
<name>K1SYQ7_9ZZZZ</name>
<dbReference type="GO" id="GO:0008658">
    <property type="term" value="F:penicillin binding"/>
    <property type="evidence" value="ECO:0007669"/>
    <property type="project" value="InterPro"/>
</dbReference>
<feature type="transmembrane region" description="Helical" evidence="1">
    <location>
        <begin position="12"/>
        <end position="30"/>
    </location>
</feature>
<comment type="caution">
    <text evidence="2">The sequence shown here is derived from an EMBL/GenBank/DDBJ whole genome shotgun (WGS) entry which is preliminary data.</text>
</comment>